<dbReference type="Gene3D" id="3.20.20.450">
    <property type="entry name" value="EAL domain"/>
    <property type="match status" value="1"/>
</dbReference>
<dbReference type="PANTHER" id="PTHR44757">
    <property type="entry name" value="DIGUANYLATE CYCLASE DGCP"/>
    <property type="match status" value="1"/>
</dbReference>
<dbReference type="InterPro" id="IPR029787">
    <property type="entry name" value="Nucleotide_cyclase"/>
</dbReference>
<dbReference type="Proteomes" id="UP000019760">
    <property type="component" value="Unassembled WGS sequence"/>
</dbReference>
<evidence type="ECO:0000313" key="3">
    <source>
        <dbReference type="EMBL" id="GAJ29015.1"/>
    </source>
</evidence>
<dbReference type="InterPro" id="IPR000160">
    <property type="entry name" value="GGDEF_dom"/>
</dbReference>
<dbReference type="InterPro" id="IPR052155">
    <property type="entry name" value="Biofilm_reg_signaling"/>
</dbReference>
<dbReference type="EMBL" id="BAND01000041">
    <property type="protein sequence ID" value="GAJ29015.1"/>
    <property type="molecule type" value="Genomic_DNA"/>
</dbReference>
<feature type="domain" description="EAL" evidence="1">
    <location>
        <begin position="313"/>
        <end position="561"/>
    </location>
</feature>
<comment type="caution">
    <text evidence="3">The sequence shown here is derived from an EMBL/GenBank/DDBJ whole genome shotgun (WGS) entry which is preliminary data.</text>
</comment>
<dbReference type="AlphaFoldDB" id="A0A023D5G2"/>
<dbReference type="InterPro" id="IPR035919">
    <property type="entry name" value="EAL_sf"/>
</dbReference>
<dbReference type="SUPFAM" id="SSF141868">
    <property type="entry name" value="EAL domain-like"/>
    <property type="match status" value="1"/>
</dbReference>
<reference evidence="3 4" key="2">
    <citation type="journal article" date="2014" name="FEMS Microbiol. Lett.">
        <title>Draft genomic DNA sequence of the facultatively methylotrophic bacterium Acidomonas methanolica type strain MB58.</title>
        <authorList>
            <person name="Higashiura N."/>
            <person name="Hadano H."/>
            <person name="Hirakawa H."/>
            <person name="Matsutani M."/>
            <person name="Takabe S."/>
            <person name="Matsushita K."/>
            <person name="Azuma Y."/>
        </authorList>
    </citation>
    <scope>NUCLEOTIDE SEQUENCE [LARGE SCALE GENOMIC DNA]</scope>
    <source>
        <strain evidence="3 4">MB58</strain>
    </source>
</reference>
<feature type="domain" description="GGDEF" evidence="2">
    <location>
        <begin position="171"/>
        <end position="304"/>
    </location>
</feature>
<dbReference type="PANTHER" id="PTHR44757:SF2">
    <property type="entry name" value="BIOFILM ARCHITECTURE MAINTENANCE PROTEIN MBAA"/>
    <property type="match status" value="1"/>
</dbReference>
<accession>A0A023D5G2</accession>
<proteinExistence type="predicted"/>
<dbReference type="Gene3D" id="3.30.70.270">
    <property type="match status" value="1"/>
</dbReference>
<evidence type="ECO:0000259" key="2">
    <source>
        <dbReference type="PROSITE" id="PS50887"/>
    </source>
</evidence>
<dbReference type="RefSeq" id="WP_052511868.1">
    <property type="nucleotide sequence ID" value="NZ_BAND01000041.1"/>
</dbReference>
<name>A0A023D5G2_ACIMT</name>
<reference evidence="4" key="1">
    <citation type="journal article" date="2014" name="FEMS Microbiol. Lett.">
        <title>Draft Genomic DNA Sequence of the Facultatively Methylotrophic Bacterium Acidomonas methanolica type strain MB58.</title>
        <authorList>
            <person name="Higashiura N."/>
            <person name="Hadano H."/>
            <person name="Hirakawa H."/>
            <person name="Matsutani M."/>
            <person name="Takabe S."/>
            <person name="Matsushita K."/>
            <person name="Azuma Y."/>
        </authorList>
    </citation>
    <scope>NUCLEOTIDE SEQUENCE [LARGE SCALE GENOMIC DNA]</scope>
    <source>
        <strain evidence="4">MB58</strain>
    </source>
</reference>
<organism evidence="3 4">
    <name type="scientific">Acidomonas methanolica NBRC 104435</name>
    <dbReference type="NCBI Taxonomy" id="1231351"/>
    <lineage>
        <taxon>Bacteria</taxon>
        <taxon>Pseudomonadati</taxon>
        <taxon>Pseudomonadota</taxon>
        <taxon>Alphaproteobacteria</taxon>
        <taxon>Acetobacterales</taxon>
        <taxon>Acetobacteraceae</taxon>
        <taxon>Acidomonas</taxon>
    </lineage>
</organism>
<evidence type="ECO:0000259" key="1">
    <source>
        <dbReference type="PROSITE" id="PS50883"/>
    </source>
</evidence>
<keyword evidence="4" id="KW-1185">Reference proteome</keyword>
<dbReference type="OrthoDB" id="9793210at2"/>
<dbReference type="CDD" id="cd01948">
    <property type="entry name" value="EAL"/>
    <property type="match status" value="1"/>
</dbReference>
<dbReference type="SMART" id="SM00052">
    <property type="entry name" value="EAL"/>
    <property type="match status" value="1"/>
</dbReference>
<protein>
    <submittedName>
        <fullName evidence="3">Diguanylate cyclase/phosphodiesterase</fullName>
    </submittedName>
</protein>
<gene>
    <name evidence="3" type="ORF">Amme_041_049</name>
</gene>
<dbReference type="SMART" id="SM00267">
    <property type="entry name" value="GGDEF"/>
    <property type="match status" value="1"/>
</dbReference>
<dbReference type="SUPFAM" id="SSF55073">
    <property type="entry name" value="Nucleotide cyclase"/>
    <property type="match status" value="1"/>
</dbReference>
<dbReference type="InterPro" id="IPR001633">
    <property type="entry name" value="EAL_dom"/>
</dbReference>
<dbReference type="PROSITE" id="PS50883">
    <property type="entry name" value="EAL"/>
    <property type="match status" value="1"/>
</dbReference>
<dbReference type="InterPro" id="IPR043128">
    <property type="entry name" value="Rev_trsase/Diguanyl_cyclase"/>
</dbReference>
<dbReference type="Pfam" id="PF00990">
    <property type="entry name" value="GGDEF"/>
    <property type="match status" value="1"/>
</dbReference>
<sequence length="561" mass="60744">MTVVKNAHATLLAALRTVQHLSSCRFAAFGRLYPDGTTKVLAVIGEAPTHEFQAADLRRIATSPKPVAMEHRTRSGWTLGGVSLALPEERATKTVCHDFLLVACDPGDPLETAYLAPLEDVARLVRPHLPSNVDSPSVPVVSPRSRLRARNSLLSSISEAIQAIGQTGRARSFGFMRVALDSVVQLNALYGWDLTDLLIDEMITRVLELLPQGATVTYCGGGAIAVMTAPGTSQVFTRSLVTTILEAMHRPMNVPDGERVISVSIGWAIYPQDGDDAARLDLAAQAALAEAKRHGDGHAERATREIVDRFGSAAGLETDLLQALAQDAFTLHWMPIVSVESQNVVSLEALLRWHRPGHGPVPAEEMILCAEEAGIIEQIDGWVLREACAVAARWSDPLRVSVNISPLWLSNGQLAPLVSEVLSETGLAPGRLQIELSDRRSFGARTLAFREISRLRALGVRVALDDFGAGMGSLERLGTLPIDQIKLDRCFLSRLNENPRMADVLRSLLQFALTLSVSCCAKGVETERERAFLEAYGCDEIQGYLLGSPVAEYASLTALSL</sequence>
<evidence type="ECO:0000313" key="4">
    <source>
        <dbReference type="Proteomes" id="UP000019760"/>
    </source>
</evidence>
<dbReference type="PROSITE" id="PS50887">
    <property type="entry name" value="GGDEF"/>
    <property type="match status" value="1"/>
</dbReference>
<dbReference type="Pfam" id="PF00563">
    <property type="entry name" value="EAL"/>
    <property type="match status" value="1"/>
</dbReference>